<keyword evidence="2" id="KW-0564">Palmitate</keyword>
<dbReference type="InterPro" id="IPR003423">
    <property type="entry name" value="OMP_efflux"/>
</dbReference>
<proteinExistence type="inferred from homology"/>
<dbReference type="SUPFAM" id="SSF56954">
    <property type="entry name" value="Outer membrane efflux proteins (OEP)"/>
    <property type="match status" value="1"/>
</dbReference>
<keyword evidence="3" id="KW-0175">Coiled coil</keyword>
<dbReference type="STRING" id="1000565.METUNv1_02308"/>
<dbReference type="AlphaFoldDB" id="F5RDE1"/>
<keyword evidence="2" id="KW-0449">Lipoprotein</keyword>
<dbReference type="GO" id="GO:0005886">
    <property type="term" value="C:plasma membrane"/>
    <property type="evidence" value="ECO:0007669"/>
    <property type="project" value="UniProtKB-SubCell"/>
</dbReference>
<comment type="subcellular location">
    <subcellularLocation>
        <location evidence="2">Cell membrane</location>
        <topology evidence="2">Lipid-anchor</topology>
    </subcellularLocation>
</comment>
<feature type="chain" id="PRO_5001438679" evidence="2">
    <location>
        <begin position="23"/>
        <end position="492"/>
    </location>
</feature>
<dbReference type="NCBIfam" id="TIGR01845">
    <property type="entry name" value="outer_NodT"/>
    <property type="match status" value="1"/>
</dbReference>
<keyword evidence="5" id="KW-1185">Reference proteome</keyword>
<keyword evidence="2" id="KW-0472">Membrane</keyword>
<dbReference type="PANTHER" id="PTHR30203">
    <property type="entry name" value="OUTER MEMBRANE CATION EFFLUX PROTEIN"/>
    <property type="match status" value="1"/>
</dbReference>
<protein>
    <submittedName>
        <fullName evidence="4">Outer membrane efflux protein</fullName>
    </submittedName>
</protein>
<sequence length="492" mass="52160">MRTRHAAPWLLTLVAAALTGCASERGLFTTLGPDHETPAPRSAEAWQTGTPDGVQLAHDGRIEALAAWWAGFNDPLLIELQQAAQDASADLAAARARIVQARADAVAAGAASLPALSVDASVNRSSFTFGGPATLRTQQQIGLQASWEVDLFGGLAREREAARAQLLSRTAAWHDARVALAAETADAYLAVRDCARRLDLAEADHASRRASLDSTEKLVEAGFQPPSERALARALVADAASQVAALRADCSRNVKRLVELTALDEATLRARLASDPLRLPQPPVFTLDAVPARALRQRPDVAAAEREVAVASARIGVQEASRYPALSLSGNISPTRIAINGGPAVTTRTWSIGPTLTLPLFDAGRRAANVDAARAEYTARASAFDATVRRAVREVEDALVRLDAAAARLPEARAAERDHATRLAAVEAQRAAGLARLDDVETARRATLAARSQCLALEQEQVAAAIALYRASGGDWALSPEFDAFPHPEVSR</sequence>
<keyword evidence="2" id="KW-1134">Transmembrane beta strand</keyword>
<dbReference type="Gene3D" id="1.20.1600.10">
    <property type="entry name" value="Outer membrane efflux proteins (OEP)"/>
    <property type="match status" value="1"/>
</dbReference>
<dbReference type="EMBL" id="AFHG01000052">
    <property type="protein sequence ID" value="EGK70922.1"/>
    <property type="molecule type" value="Genomic_DNA"/>
</dbReference>
<dbReference type="PROSITE" id="PS51257">
    <property type="entry name" value="PROKAR_LIPOPROTEIN"/>
    <property type="match status" value="1"/>
</dbReference>
<gene>
    <name evidence="4" type="ORF">METUNv1_02308</name>
</gene>
<feature type="coiled-coil region" evidence="3">
    <location>
        <begin position="77"/>
        <end position="104"/>
    </location>
</feature>
<name>F5RDE1_METUF</name>
<feature type="signal peptide" evidence="2">
    <location>
        <begin position="1"/>
        <end position="22"/>
    </location>
</feature>
<evidence type="ECO:0000256" key="1">
    <source>
        <dbReference type="ARBA" id="ARBA00007613"/>
    </source>
</evidence>
<comment type="caution">
    <text evidence="4">The sequence shown here is derived from an EMBL/GenBank/DDBJ whole genome shotgun (WGS) entry which is preliminary data.</text>
</comment>
<keyword evidence="2" id="KW-0732">Signal</keyword>
<dbReference type="RefSeq" id="WP_008061796.1">
    <property type="nucleotide sequence ID" value="NZ_AFHG01000052.1"/>
</dbReference>
<organism evidence="4 5">
    <name type="scientific">Methyloversatilis universalis (strain ATCC BAA-1314 / DSM 25237 / JCM 13912 / CCUG 52030 / FAM5)</name>
    <dbReference type="NCBI Taxonomy" id="1000565"/>
    <lineage>
        <taxon>Bacteria</taxon>
        <taxon>Pseudomonadati</taxon>
        <taxon>Pseudomonadota</taxon>
        <taxon>Betaproteobacteria</taxon>
        <taxon>Nitrosomonadales</taxon>
        <taxon>Sterolibacteriaceae</taxon>
        <taxon>Methyloversatilis</taxon>
    </lineage>
</organism>
<dbReference type="GO" id="GO:0015562">
    <property type="term" value="F:efflux transmembrane transporter activity"/>
    <property type="evidence" value="ECO:0007669"/>
    <property type="project" value="InterPro"/>
</dbReference>
<dbReference type="Proteomes" id="UP000005019">
    <property type="component" value="Unassembled WGS sequence"/>
</dbReference>
<comment type="similarity">
    <text evidence="1 2">Belongs to the outer membrane factor (OMF) (TC 1.B.17) family.</text>
</comment>
<accession>F5RDE1</accession>
<evidence type="ECO:0000313" key="4">
    <source>
        <dbReference type="EMBL" id="EGK70922.1"/>
    </source>
</evidence>
<evidence type="ECO:0000313" key="5">
    <source>
        <dbReference type="Proteomes" id="UP000005019"/>
    </source>
</evidence>
<keyword evidence="2" id="KW-0812">Transmembrane</keyword>
<evidence type="ECO:0000256" key="3">
    <source>
        <dbReference type="SAM" id="Coils"/>
    </source>
</evidence>
<reference evidence="4 5" key="1">
    <citation type="journal article" date="2011" name="J. Bacteriol.">
        <title>Genome sequence of Methyloversatilis universalis FAM5T, a methylotrophic representative of the order Rhodocyclales.</title>
        <authorList>
            <person name="Kittichotirat W."/>
            <person name="Good N.M."/>
            <person name="Hall R."/>
            <person name="Bringel F."/>
            <person name="Lajus A."/>
            <person name="Medigue C."/>
            <person name="Smalley N.E."/>
            <person name="Beck D."/>
            <person name="Bumgarner R."/>
            <person name="Vuilleumier S."/>
            <person name="Kalyuzhnaya M.G."/>
        </authorList>
    </citation>
    <scope>NUCLEOTIDE SEQUENCE [LARGE SCALE GENOMIC DNA]</scope>
    <source>
        <strain evidence="5">ATCC BAA-1314 / JCM 13912 / FAM5</strain>
    </source>
</reference>
<dbReference type="OrthoDB" id="9770517at2"/>
<dbReference type="Gene3D" id="2.20.200.10">
    <property type="entry name" value="Outer membrane efflux proteins (OEP)"/>
    <property type="match status" value="1"/>
</dbReference>
<dbReference type="Pfam" id="PF02321">
    <property type="entry name" value="OEP"/>
    <property type="match status" value="2"/>
</dbReference>
<dbReference type="InterPro" id="IPR010131">
    <property type="entry name" value="MdtP/NodT-like"/>
</dbReference>
<dbReference type="eggNOG" id="COG1538">
    <property type="taxonomic scope" value="Bacteria"/>
</dbReference>
<evidence type="ECO:0000256" key="2">
    <source>
        <dbReference type="RuleBase" id="RU362097"/>
    </source>
</evidence>